<reference evidence="1" key="1">
    <citation type="journal article" date="2021" name="Nat. Commun.">
        <title>Genetic determinants of endophytism in the Arabidopsis root mycobiome.</title>
        <authorList>
            <person name="Mesny F."/>
            <person name="Miyauchi S."/>
            <person name="Thiergart T."/>
            <person name="Pickel B."/>
            <person name="Atanasova L."/>
            <person name="Karlsson M."/>
            <person name="Huettel B."/>
            <person name="Barry K.W."/>
            <person name="Haridas S."/>
            <person name="Chen C."/>
            <person name="Bauer D."/>
            <person name="Andreopoulos W."/>
            <person name="Pangilinan J."/>
            <person name="LaButti K."/>
            <person name="Riley R."/>
            <person name="Lipzen A."/>
            <person name="Clum A."/>
            <person name="Drula E."/>
            <person name="Henrissat B."/>
            <person name="Kohler A."/>
            <person name="Grigoriev I.V."/>
            <person name="Martin F.M."/>
            <person name="Hacquard S."/>
        </authorList>
    </citation>
    <scope>NUCLEOTIDE SEQUENCE</scope>
    <source>
        <strain evidence="1">MPI-SDFR-AT-0117</strain>
    </source>
</reference>
<comment type="caution">
    <text evidence="1">The sequence shown here is derived from an EMBL/GenBank/DDBJ whole genome shotgun (WGS) entry which is preliminary data.</text>
</comment>
<proteinExistence type="predicted"/>
<accession>A0A9P9A8M9</accession>
<sequence>MTDTTLPPLGFLAVEVDIFRPPGDPFNEKTWPFPLIREIVSGTSESQIVTKEAYDDAFIERFVAAGIKLAERGAVGIITSCIDPNWVRISGAPDDGHLRGICARGETYDASKLERELVEQAKTLVETHPDVALVVLECTNMPPYATAIQTAIRLPVYDVFTMGTWFYSGLVRETPSTWVA</sequence>
<name>A0A9P9A8M9_9PEZI</name>
<dbReference type="Proteomes" id="UP000770015">
    <property type="component" value="Unassembled WGS sequence"/>
</dbReference>
<protein>
    <recommendedName>
        <fullName evidence="3">Aspartate/glutamate racemase family protein</fullName>
    </recommendedName>
</protein>
<evidence type="ECO:0000313" key="1">
    <source>
        <dbReference type="EMBL" id="KAH6677799.1"/>
    </source>
</evidence>
<keyword evidence="2" id="KW-1185">Reference proteome</keyword>
<gene>
    <name evidence="1" type="ORF">F5X68DRAFT_245509</name>
</gene>
<dbReference type="OrthoDB" id="412093at2759"/>
<dbReference type="EMBL" id="JAGSXJ010000022">
    <property type="protein sequence ID" value="KAH6677799.1"/>
    <property type="molecule type" value="Genomic_DNA"/>
</dbReference>
<dbReference type="AlphaFoldDB" id="A0A9P9A8M9"/>
<evidence type="ECO:0000313" key="2">
    <source>
        <dbReference type="Proteomes" id="UP000770015"/>
    </source>
</evidence>
<organism evidence="1 2">
    <name type="scientific">Plectosphaerella plurivora</name>
    <dbReference type="NCBI Taxonomy" id="936078"/>
    <lineage>
        <taxon>Eukaryota</taxon>
        <taxon>Fungi</taxon>
        <taxon>Dikarya</taxon>
        <taxon>Ascomycota</taxon>
        <taxon>Pezizomycotina</taxon>
        <taxon>Sordariomycetes</taxon>
        <taxon>Hypocreomycetidae</taxon>
        <taxon>Glomerellales</taxon>
        <taxon>Plectosphaerellaceae</taxon>
        <taxon>Plectosphaerella</taxon>
    </lineage>
</organism>
<evidence type="ECO:0008006" key="3">
    <source>
        <dbReference type="Google" id="ProtNLM"/>
    </source>
</evidence>